<sequence length="1772" mass="189306">MTEHNDGDAIAIVGMSCRFAPDLSSPEELWSFLAHGRSHVSDMPDKRWDPYTAGSPDATAILRRTTRKGAFLDDIEGFDAEFFQITPREAEYLDPQQRITLELAWEALGDAGVQPLALGGTEAGVFVSANSNDYGRRLLEDISRTGAWAVNGTTYYGIANRVSYFLDLRGPSMAVDTACAGSLSALHVACQNLRLGESSLAIVSGVNIMATPALVVALDAAGATSPDGRSKAFDRSADGYGRGEGAGVMVLKRLADARRDGDRVRAVIHGSGVFQDGRSDGMMAPDSGAQENMLRQVYRRADIDPATVGYVEAHGTGTSLGDHAETRALGRVLGEARQGDDPLLLGTLKPNIGHVEAASGIAGAIKTVLALEHGRIPPSPHDQVNPELDLDASHLRLVAETTEWPRGGHPRRAGVSSYGVGGTIAHLILEEAPPELAERQDGGPERESPRVFPLSAASESGMRSLAGAVAEWVRATARVPLDGVAHTLTRRRSHLAARGAVVASSAEELARELDQLATGGRSPRVATGKADPTRPYDAVWVFSGHGAQWSGMGRELLRTSPEFAAAIDTLADVFRDELGWTPRELIESGGPWTVSRTQAMTFAMHIALAAVWSAHGARPQAVIGHSVGEIAAAVVAGALDTRDAARFACRRAAALERVAGQGAMAMVGLGFSETEGRLAGRGDVVPAISASPDATVVSGDSDAVERLVEELAAEDTDARRVNTDVAFHSPHVDAVLPEVAEAARSLTARTARIPLYSTALADARATDARDGDYWVTNLRHPVRFTEAVRAALADGARAFLEVSSHPVVAHSLTETALDAGQGDTVVAATLRRDQPERETLLANLARLHCGGMRVDWHYEGDLVTLPTVHWQHRPYWIFPEHASEERGGGHDPDSHTLLGGRTTVAGAPAQHVWQTHLDMSNRPYPQDHKVVGVETVPASVVINSFVAAATRDGSRPGLSDIVLRTPLASTPPRVVQVVLDRNRVWLASRIRREEDTDTATGHDHEWITHATATVDRSAAVCPSPVDDIAAIRARCPEEWTWDRVDAVFRAMGVDGYTFPWVVEELRRNETEQLAVVTIDRTPKLHPSSWSAVIDGALTISGVLVTAEDSRTLRTSSHLDSIVFHGEPPGRVVVHTTRSPNAPETTIDVRVADEDGNVVCEASGLRFTQVHDQPGRALPPSQLVHQLQWRALDTAEREDDALPQRVLLLGDEAVTAPFARHLGQCDVPCTRLARAAELAEVPAGEEGALVLAPEPQRPTETPEQAAERCAWELLETAHHLGARSTGQGGRAASPITLWCLVRGTRAPRHESSLAHAPLWGVSRIIAGERSDLWGGLVDLGDPAEPFGADTAASLLRLMAELDGTEDVVSLTSDDTHAARLTQVEQLADGQPLECRPHGTYLITGGLGALGLEAARYLVDRGARRLVLVGRRGLPPRSEWERVEDPALRSQIDAVLALEDLGVSVRVLALDITDADAVNAALAPSALGFPPILGVVHAAGVVSDALVDKTERRDLQITLGAKAQGAMVLHRMFPPGTLDFLTLFSSCGQFARLTGQASYAAANSFLDGLAALRHAEGHTETVSLAWTQWLGTGMGESTADTTIMEAEARGLGGVSPAEALRAWAFTDRFTLPYYAVLRVLPERSLPVFSELADAGDIDADGGLAEGIDWPGLPDAELDDRLIAEVHEAVAAELNLVAADIGVDRPLVELGMDSVMTVGLRVRLNRRVGIDLPPTILWSSPTVRAVAGFLADEIRQARPLATEAADEPTESTVPA</sequence>
<dbReference type="InterPro" id="IPR016039">
    <property type="entry name" value="Thiolase-like"/>
</dbReference>
<dbReference type="Gene3D" id="1.10.1200.10">
    <property type="entry name" value="ACP-like"/>
    <property type="match status" value="1"/>
</dbReference>
<dbReference type="PANTHER" id="PTHR43775:SF37">
    <property type="entry name" value="SI:DKEY-61P9.11"/>
    <property type="match status" value="1"/>
</dbReference>
<keyword evidence="2" id="KW-0597">Phosphoprotein</keyword>
<dbReference type="InterPro" id="IPR049552">
    <property type="entry name" value="PKS_DH_N"/>
</dbReference>
<evidence type="ECO:0000259" key="7">
    <source>
        <dbReference type="PROSITE" id="PS52019"/>
    </source>
</evidence>
<dbReference type="InterPro" id="IPR057326">
    <property type="entry name" value="KR_dom"/>
</dbReference>
<dbReference type="InterPro" id="IPR049900">
    <property type="entry name" value="PKS_mFAS_DH"/>
</dbReference>
<dbReference type="Pfam" id="PF02801">
    <property type="entry name" value="Ketoacyl-synt_C"/>
    <property type="match status" value="1"/>
</dbReference>
<dbReference type="InterPro" id="IPR042104">
    <property type="entry name" value="PKS_dehydratase_sf"/>
</dbReference>
<dbReference type="InterPro" id="IPR036736">
    <property type="entry name" value="ACP-like_sf"/>
</dbReference>
<dbReference type="InterPro" id="IPR016036">
    <property type="entry name" value="Malonyl_transacylase_ACP-bd"/>
</dbReference>
<evidence type="ECO:0000313" key="8">
    <source>
        <dbReference type="EMBL" id="TQN28361.1"/>
    </source>
</evidence>
<dbReference type="Gene3D" id="3.30.70.250">
    <property type="entry name" value="Malonyl-CoA ACP transacylase, ACP-binding"/>
    <property type="match status" value="1"/>
</dbReference>
<dbReference type="PROSITE" id="PS52004">
    <property type="entry name" value="KS3_2"/>
    <property type="match status" value="1"/>
</dbReference>
<proteinExistence type="predicted"/>
<dbReference type="Pfam" id="PF08659">
    <property type="entry name" value="KR"/>
    <property type="match status" value="1"/>
</dbReference>
<dbReference type="InterPro" id="IPR013968">
    <property type="entry name" value="PKS_KR"/>
</dbReference>
<keyword evidence="9" id="KW-1185">Reference proteome</keyword>
<dbReference type="InterPro" id="IPR016035">
    <property type="entry name" value="Acyl_Trfase/lysoPLipase"/>
</dbReference>
<name>A0A543N955_9ACTN</name>
<dbReference type="InterPro" id="IPR001227">
    <property type="entry name" value="Ac_transferase_dom_sf"/>
</dbReference>
<dbReference type="SUPFAM" id="SSF53901">
    <property type="entry name" value="Thiolase-like"/>
    <property type="match status" value="1"/>
</dbReference>
<comment type="caution">
    <text evidence="4">Lacks conserved residue(s) required for the propagation of feature annotation.</text>
</comment>
<keyword evidence="1" id="KW-0596">Phosphopantetheine</keyword>
<feature type="domain" description="PKS/mFAS DH" evidence="7">
    <location>
        <begin position="895"/>
        <end position="1175"/>
    </location>
</feature>
<dbReference type="Pfam" id="PF00109">
    <property type="entry name" value="ketoacyl-synt"/>
    <property type="match status" value="1"/>
</dbReference>
<dbReference type="GO" id="GO:0006633">
    <property type="term" value="P:fatty acid biosynthetic process"/>
    <property type="evidence" value="ECO:0007669"/>
    <property type="project" value="TreeGrafter"/>
</dbReference>
<dbReference type="SMART" id="SM01294">
    <property type="entry name" value="PKS_PP_betabranch"/>
    <property type="match status" value="1"/>
</dbReference>
<dbReference type="PROSITE" id="PS52019">
    <property type="entry name" value="PKS_MFAS_DH"/>
    <property type="match status" value="1"/>
</dbReference>
<dbReference type="Gene3D" id="3.40.50.720">
    <property type="entry name" value="NAD(P)-binding Rossmann-like Domain"/>
    <property type="match status" value="1"/>
</dbReference>
<evidence type="ECO:0000256" key="3">
    <source>
        <dbReference type="ARBA" id="ARBA00022679"/>
    </source>
</evidence>
<dbReference type="PROSITE" id="PS00012">
    <property type="entry name" value="PHOSPHOPANTETHEINE"/>
    <property type="match status" value="1"/>
</dbReference>
<dbReference type="Pfam" id="PF14765">
    <property type="entry name" value="PS-DH"/>
    <property type="match status" value="1"/>
</dbReference>
<evidence type="ECO:0000256" key="1">
    <source>
        <dbReference type="ARBA" id="ARBA00022450"/>
    </source>
</evidence>
<dbReference type="PROSITE" id="PS50075">
    <property type="entry name" value="CARRIER"/>
    <property type="match status" value="1"/>
</dbReference>
<evidence type="ECO:0000313" key="9">
    <source>
        <dbReference type="Proteomes" id="UP000317422"/>
    </source>
</evidence>
<accession>A0A543N955</accession>
<dbReference type="SUPFAM" id="SSF52151">
    <property type="entry name" value="FabD/lysophospholipase-like"/>
    <property type="match status" value="1"/>
</dbReference>
<dbReference type="InterPro" id="IPR020841">
    <property type="entry name" value="PKS_Beta-ketoAc_synthase_dom"/>
</dbReference>
<dbReference type="SUPFAM" id="SSF55048">
    <property type="entry name" value="Probable ACP-binding domain of malonyl-CoA ACP transacylase"/>
    <property type="match status" value="1"/>
</dbReference>
<dbReference type="PANTHER" id="PTHR43775">
    <property type="entry name" value="FATTY ACID SYNTHASE"/>
    <property type="match status" value="1"/>
</dbReference>
<dbReference type="SMART" id="SM00826">
    <property type="entry name" value="PKS_DH"/>
    <property type="match status" value="1"/>
</dbReference>
<keyword evidence="3" id="KW-0808">Transferase</keyword>
<dbReference type="Pfam" id="PF16197">
    <property type="entry name" value="KAsynt_C_assoc"/>
    <property type="match status" value="1"/>
</dbReference>
<dbReference type="FunFam" id="3.40.47.10:FF:000019">
    <property type="entry name" value="Polyketide synthase type I"/>
    <property type="match status" value="1"/>
</dbReference>
<dbReference type="GO" id="GO:0004312">
    <property type="term" value="F:fatty acid synthase activity"/>
    <property type="evidence" value="ECO:0007669"/>
    <property type="project" value="TreeGrafter"/>
</dbReference>
<gene>
    <name evidence="8" type="ORF">FHX37_3698</name>
</gene>
<dbReference type="InterPro" id="IPR006162">
    <property type="entry name" value="Ppantetheine_attach_site"/>
</dbReference>
<dbReference type="GO" id="GO:0031177">
    <property type="term" value="F:phosphopantetheine binding"/>
    <property type="evidence" value="ECO:0007669"/>
    <property type="project" value="InterPro"/>
</dbReference>
<feature type="domain" description="Ketosynthase family 3 (KS3)" evidence="6">
    <location>
        <begin position="7"/>
        <end position="431"/>
    </location>
</feature>
<dbReference type="Pfam" id="PF00698">
    <property type="entry name" value="Acyl_transf_1"/>
    <property type="match status" value="1"/>
</dbReference>
<dbReference type="InterPro" id="IPR009081">
    <property type="entry name" value="PP-bd_ACP"/>
</dbReference>
<dbReference type="GO" id="GO:0005737">
    <property type="term" value="C:cytoplasm"/>
    <property type="evidence" value="ECO:0007669"/>
    <property type="project" value="TreeGrafter"/>
</dbReference>
<dbReference type="Gene3D" id="3.40.47.10">
    <property type="match status" value="1"/>
</dbReference>
<dbReference type="InterPro" id="IPR036291">
    <property type="entry name" value="NAD(P)-bd_dom_sf"/>
</dbReference>
<dbReference type="Pfam" id="PF21089">
    <property type="entry name" value="PKS_DH_N"/>
    <property type="match status" value="1"/>
</dbReference>
<feature type="region of interest" description="N-terminal hotdog fold" evidence="4">
    <location>
        <begin position="895"/>
        <end position="1021"/>
    </location>
</feature>
<comment type="caution">
    <text evidence="8">The sequence shown here is derived from an EMBL/GenBank/DDBJ whole genome shotgun (WGS) entry which is preliminary data.</text>
</comment>
<dbReference type="SMART" id="SM00823">
    <property type="entry name" value="PKS_PP"/>
    <property type="match status" value="1"/>
</dbReference>
<dbReference type="Gene3D" id="3.10.129.110">
    <property type="entry name" value="Polyketide synthase dehydratase"/>
    <property type="match status" value="1"/>
</dbReference>
<dbReference type="SMART" id="SM00825">
    <property type="entry name" value="PKS_KS"/>
    <property type="match status" value="1"/>
</dbReference>
<dbReference type="InterPro" id="IPR014031">
    <property type="entry name" value="Ketoacyl_synth_C"/>
</dbReference>
<dbReference type="SUPFAM" id="SSF47336">
    <property type="entry name" value="ACP-like"/>
    <property type="match status" value="1"/>
</dbReference>
<dbReference type="InterPro" id="IPR049551">
    <property type="entry name" value="PKS_DH_C"/>
</dbReference>
<organism evidence="8 9">
    <name type="scientific">Haloactinospora alba</name>
    <dbReference type="NCBI Taxonomy" id="405555"/>
    <lineage>
        <taxon>Bacteria</taxon>
        <taxon>Bacillati</taxon>
        <taxon>Actinomycetota</taxon>
        <taxon>Actinomycetes</taxon>
        <taxon>Streptosporangiales</taxon>
        <taxon>Nocardiopsidaceae</taxon>
        <taxon>Haloactinospora</taxon>
    </lineage>
</organism>
<dbReference type="Gene3D" id="3.40.366.10">
    <property type="entry name" value="Malonyl-Coenzyme A Acyl Carrier Protein, domain 2"/>
    <property type="match status" value="1"/>
</dbReference>
<dbReference type="InterPro" id="IPR020807">
    <property type="entry name" value="PKS_DH"/>
</dbReference>
<evidence type="ECO:0000256" key="4">
    <source>
        <dbReference type="PROSITE-ProRule" id="PRU01363"/>
    </source>
</evidence>
<evidence type="ECO:0000259" key="6">
    <source>
        <dbReference type="PROSITE" id="PS52004"/>
    </source>
</evidence>
<dbReference type="RefSeq" id="WP_211351947.1">
    <property type="nucleotide sequence ID" value="NZ_VFQC01000002.1"/>
</dbReference>
<dbReference type="Proteomes" id="UP000317422">
    <property type="component" value="Unassembled WGS sequence"/>
</dbReference>
<dbReference type="InterPro" id="IPR014030">
    <property type="entry name" value="Ketoacyl_synth_N"/>
</dbReference>
<dbReference type="GO" id="GO:0071770">
    <property type="term" value="P:DIM/DIP cell wall layer assembly"/>
    <property type="evidence" value="ECO:0007669"/>
    <property type="project" value="TreeGrafter"/>
</dbReference>
<feature type="domain" description="Carrier" evidence="5">
    <location>
        <begin position="1674"/>
        <end position="1751"/>
    </location>
</feature>
<dbReference type="SMART" id="SM00822">
    <property type="entry name" value="PKS_KR"/>
    <property type="match status" value="1"/>
</dbReference>
<dbReference type="InterPro" id="IPR050091">
    <property type="entry name" value="PKS_NRPS_Biosynth_Enz"/>
</dbReference>
<dbReference type="GO" id="GO:0005886">
    <property type="term" value="C:plasma membrane"/>
    <property type="evidence" value="ECO:0007669"/>
    <property type="project" value="TreeGrafter"/>
</dbReference>
<dbReference type="Pfam" id="PF00550">
    <property type="entry name" value="PP-binding"/>
    <property type="match status" value="1"/>
</dbReference>
<dbReference type="InterPro" id="IPR020806">
    <property type="entry name" value="PKS_PP-bd"/>
</dbReference>
<reference evidence="8 9" key="1">
    <citation type="submission" date="2019-06" db="EMBL/GenBank/DDBJ databases">
        <title>Sequencing the genomes of 1000 actinobacteria strains.</title>
        <authorList>
            <person name="Klenk H.-P."/>
        </authorList>
    </citation>
    <scope>NUCLEOTIDE SEQUENCE [LARGE SCALE GENOMIC DNA]</scope>
    <source>
        <strain evidence="8 9">DSM 45015</strain>
    </source>
</reference>
<evidence type="ECO:0000259" key="5">
    <source>
        <dbReference type="PROSITE" id="PS50075"/>
    </source>
</evidence>
<dbReference type="CDD" id="cd00833">
    <property type="entry name" value="PKS"/>
    <property type="match status" value="1"/>
</dbReference>
<dbReference type="EMBL" id="VFQC01000002">
    <property type="protein sequence ID" value="TQN28361.1"/>
    <property type="molecule type" value="Genomic_DNA"/>
</dbReference>
<dbReference type="InterPro" id="IPR014043">
    <property type="entry name" value="Acyl_transferase_dom"/>
</dbReference>
<protein>
    <submittedName>
        <fullName evidence="8">6-methylsalicylic acid synthase</fullName>
    </submittedName>
</protein>
<dbReference type="InterPro" id="IPR032821">
    <property type="entry name" value="PKS_assoc"/>
</dbReference>
<dbReference type="SUPFAM" id="SSF51735">
    <property type="entry name" value="NAD(P)-binding Rossmann-fold domains"/>
    <property type="match status" value="2"/>
</dbReference>
<feature type="region of interest" description="C-terminal hotdog fold" evidence="4">
    <location>
        <begin position="1036"/>
        <end position="1175"/>
    </location>
</feature>
<evidence type="ECO:0000256" key="2">
    <source>
        <dbReference type="ARBA" id="ARBA00022553"/>
    </source>
</evidence>
<dbReference type="SMART" id="SM00827">
    <property type="entry name" value="PKS_AT"/>
    <property type="match status" value="1"/>
</dbReference>